<dbReference type="EMBL" id="JAHBOM010000003">
    <property type="protein sequence ID" value="MBU8822125.1"/>
    <property type="molecule type" value="Genomic_DNA"/>
</dbReference>
<keyword evidence="3" id="KW-1185">Reference proteome</keyword>
<evidence type="ECO:0000256" key="1">
    <source>
        <dbReference type="SAM" id="MobiDB-lite"/>
    </source>
</evidence>
<comment type="caution">
    <text evidence="2">The sequence shown here is derived from an EMBL/GenBank/DDBJ whole genome shotgun (WGS) entry which is preliminary data.</text>
</comment>
<sequence length="57" mass="6131">MTTLQGWLTVSPSTPSAILGTIRAVVCAPLRVVRPARTPRPQADPTPPRLQPGIERC</sequence>
<protein>
    <submittedName>
        <fullName evidence="2">Uncharacterized protein</fullName>
    </submittedName>
</protein>
<name>A0ABS6HKL1_MYCGD</name>
<accession>A0ABS6HKL1</accession>
<evidence type="ECO:0000313" key="2">
    <source>
        <dbReference type="EMBL" id="MBU8822125.1"/>
    </source>
</evidence>
<dbReference type="Proteomes" id="UP000696413">
    <property type="component" value="Unassembled WGS sequence"/>
</dbReference>
<gene>
    <name evidence="2" type="ORF">KL859_04455</name>
</gene>
<reference evidence="2 3" key="1">
    <citation type="submission" date="2021-05" db="EMBL/GenBank/DDBJ databases">
        <title>Draft Genome Sequences of Clinical Respiratory Isolates of Mycobacterium goodii Recovered in Ireland.</title>
        <authorList>
            <person name="Flanagan P.R."/>
            <person name="Mok S."/>
            <person name="Roycroft E."/>
            <person name="Rogers T.R."/>
            <person name="Fitzgibbon M."/>
        </authorList>
    </citation>
    <scope>NUCLEOTIDE SEQUENCE [LARGE SCALE GENOMIC DNA]</scope>
    <source>
        <strain evidence="2 3">14IE55</strain>
    </source>
</reference>
<evidence type="ECO:0000313" key="3">
    <source>
        <dbReference type="Proteomes" id="UP000696413"/>
    </source>
</evidence>
<proteinExistence type="predicted"/>
<dbReference type="RefSeq" id="WP_100518163.1">
    <property type="nucleotide sequence ID" value="NZ_CP092364.2"/>
</dbReference>
<feature type="region of interest" description="Disordered" evidence="1">
    <location>
        <begin position="36"/>
        <end position="57"/>
    </location>
</feature>
<organism evidence="2 3">
    <name type="scientific">Mycolicibacterium goodii</name>
    <name type="common">Mycobacterium goodii</name>
    <dbReference type="NCBI Taxonomy" id="134601"/>
    <lineage>
        <taxon>Bacteria</taxon>
        <taxon>Bacillati</taxon>
        <taxon>Actinomycetota</taxon>
        <taxon>Actinomycetes</taxon>
        <taxon>Mycobacteriales</taxon>
        <taxon>Mycobacteriaceae</taxon>
        <taxon>Mycolicibacterium</taxon>
    </lineage>
</organism>